<dbReference type="STRING" id="142588.SAMN04488559_10181"/>
<dbReference type="AlphaFoldDB" id="A0A1H9PR82"/>
<proteinExistence type="predicted"/>
<dbReference type="EMBL" id="FOHA01000001">
    <property type="protein sequence ID" value="SER50628.1"/>
    <property type="molecule type" value="Genomic_DNA"/>
</dbReference>
<evidence type="ECO:0000313" key="2">
    <source>
        <dbReference type="Proteomes" id="UP000198948"/>
    </source>
</evidence>
<gene>
    <name evidence="1" type="ORF">SAMN04488559_10181</name>
</gene>
<reference evidence="1 2" key="1">
    <citation type="submission" date="2016-10" db="EMBL/GenBank/DDBJ databases">
        <authorList>
            <person name="de Groot N.N."/>
        </authorList>
    </citation>
    <scope>NUCLEOTIDE SEQUENCE [LARGE SCALE GENOMIC DNA]</scope>
    <source>
        <strain evidence="1 2">DSM 13760</strain>
    </source>
</reference>
<sequence length="44" mass="5110">MMDSLQELKSEIESSDLHYYNLCSSYGMNGWVLSESYEVKTIEV</sequence>
<keyword evidence="2" id="KW-1185">Reference proteome</keyword>
<dbReference type="Proteomes" id="UP000198948">
    <property type="component" value="Unassembled WGS sequence"/>
</dbReference>
<organism evidence="1 2">
    <name type="scientific">Isobaculum melis</name>
    <dbReference type="NCBI Taxonomy" id="142588"/>
    <lineage>
        <taxon>Bacteria</taxon>
        <taxon>Bacillati</taxon>
        <taxon>Bacillota</taxon>
        <taxon>Bacilli</taxon>
        <taxon>Lactobacillales</taxon>
        <taxon>Carnobacteriaceae</taxon>
        <taxon>Isobaculum</taxon>
    </lineage>
</organism>
<accession>A0A1H9PR82</accession>
<protein>
    <submittedName>
        <fullName evidence="1">Uncharacterized protein</fullName>
    </submittedName>
</protein>
<name>A0A1H9PR82_9LACT</name>
<evidence type="ECO:0000313" key="1">
    <source>
        <dbReference type="EMBL" id="SER50628.1"/>
    </source>
</evidence>